<gene>
    <name evidence="1" type="ORF">GSTUAT00008622001</name>
</gene>
<reference evidence="1" key="1">
    <citation type="submission" date="2015-10" db="EMBL/GenBank/DDBJ databases">
        <authorList>
            <person name="Regsiter A."/>
            <person name="william w."/>
        </authorList>
    </citation>
    <scope>NUCLEOTIDE SEQUENCE</scope>
    <source>
        <strain evidence="1">Montdore</strain>
    </source>
</reference>
<dbReference type="EMBL" id="LN891223">
    <property type="protein sequence ID" value="CUS07286.1"/>
    <property type="molecule type" value="Genomic_DNA"/>
</dbReference>
<organism evidence="1 2">
    <name type="scientific">Tuber aestivum</name>
    <name type="common">summer truffle</name>
    <dbReference type="NCBI Taxonomy" id="59557"/>
    <lineage>
        <taxon>Eukaryota</taxon>
        <taxon>Fungi</taxon>
        <taxon>Dikarya</taxon>
        <taxon>Ascomycota</taxon>
        <taxon>Pezizomycotina</taxon>
        <taxon>Pezizomycetes</taxon>
        <taxon>Pezizales</taxon>
        <taxon>Tuberaceae</taxon>
        <taxon>Tuber</taxon>
    </lineage>
</organism>
<sequence>CVCGRLNSFPHFLFRLPGWLSLNQRQSNHLSPPSSPAWNFFYYPPNNQERDSDKASSRRILTRKRRNCQLFWEVRSEHLVIRSE</sequence>
<dbReference type="AlphaFoldDB" id="A0A292PIS5"/>
<evidence type="ECO:0000313" key="1">
    <source>
        <dbReference type="EMBL" id="CUS07286.1"/>
    </source>
</evidence>
<protein>
    <submittedName>
        <fullName evidence="1">Uncharacterized protein</fullName>
    </submittedName>
</protein>
<proteinExistence type="predicted"/>
<dbReference type="Proteomes" id="UP001412239">
    <property type="component" value="Unassembled WGS sequence"/>
</dbReference>
<name>A0A292PIS5_9PEZI</name>
<keyword evidence="2" id="KW-1185">Reference proteome</keyword>
<feature type="non-terminal residue" evidence="1">
    <location>
        <position position="1"/>
    </location>
</feature>
<accession>A0A292PIS5</accession>
<evidence type="ECO:0000313" key="2">
    <source>
        <dbReference type="Proteomes" id="UP001412239"/>
    </source>
</evidence>